<dbReference type="EMBL" id="CP074402">
    <property type="protein sequence ID" value="QVJ03065.1"/>
    <property type="molecule type" value="Genomic_DNA"/>
</dbReference>
<organism evidence="1 2">
    <name type="scientific">Nocardiopsis eucommiae</name>
    <dbReference type="NCBI Taxonomy" id="2831970"/>
    <lineage>
        <taxon>Bacteria</taxon>
        <taxon>Bacillati</taxon>
        <taxon>Actinomycetota</taxon>
        <taxon>Actinomycetes</taxon>
        <taxon>Streptosporangiales</taxon>
        <taxon>Nocardiopsidaceae</taxon>
        <taxon>Nocardiopsis</taxon>
    </lineage>
</organism>
<proteinExistence type="predicted"/>
<protein>
    <submittedName>
        <fullName evidence="1">Uncharacterized protein</fullName>
    </submittedName>
</protein>
<dbReference type="Proteomes" id="UP000682416">
    <property type="component" value="Chromosome"/>
</dbReference>
<dbReference type="AlphaFoldDB" id="A0A975QM85"/>
<gene>
    <name evidence="1" type="ORF">KGD82_13605</name>
</gene>
<evidence type="ECO:0000313" key="2">
    <source>
        <dbReference type="Proteomes" id="UP000682416"/>
    </source>
</evidence>
<reference evidence="1" key="1">
    <citation type="submission" date="2021-05" db="EMBL/GenBank/DDBJ databases">
        <authorList>
            <person name="Kaiqin L."/>
            <person name="Jian G."/>
        </authorList>
    </citation>
    <scope>NUCLEOTIDE SEQUENCE</scope>
    <source>
        <strain evidence="1">HDS5</strain>
    </source>
</reference>
<evidence type="ECO:0000313" key="1">
    <source>
        <dbReference type="EMBL" id="QVJ03065.1"/>
    </source>
</evidence>
<accession>A0A975QM85</accession>
<name>A0A975QM85_9ACTN</name>
<dbReference type="KEGG" id="nec:KGD82_13605"/>
<sequence>MPAKKTDPLDGYDVVDVAELDYETGQRNEAHEKKWAFRIGSRVYRFKPMREWSFRTEDAFTRGDFKTWARGALVDAGKFEDLLDEGSDEWVRIVQHLVKESRTSLGEGDSSATS</sequence>
<keyword evidence="2" id="KW-1185">Reference proteome</keyword>